<name>A0A183VGK1_TOXCA</name>
<dbReference type="PANTHER" id="PTHR24413">
    <property type="entry name" value="SPECKLE-TYPE POZ PROTEIN"/>
    <property type="match status" value="1"/>
</dbReference>
<dbReference type="Pfam" id="PF00651">
    <property type="entry name" value="BTB"/>
    <property type="match status" value="1"/>
</dbReference>
<organism evidence="4 5">
    <name type="scientific">Toxocara canis</name>
    <name type="common">Canine roundworm</name>
    <dbReference type="NCBI Taxonomy" id="6265"/>
    <lineage>
        <taxon>Eukaryota</taxon>
        <taxon>Metazoa</taxon>
        <taxon>Ecdysozoa</taxon>
        <taxon>Nematoda</taxon>
        <taxon>Chromadorea</taxon>
        <taxon>Rhabditida</taxon>
        <taxon>Spirurina</taxon>
        <taxon>Ascaridomorpha</taxon>
        <taxon>Ascaridoidea</taxon>
        <taxon>Toxocaridae</taxon>
        <taxon>Toxocara</taxon>
    </lineage>
</organism>
<gene>
    <name evidence="3" type="ORF">TCNE_LOCUS19871</name>
</gene>
<dbReference type="Gene3D" id="3.30.710.10">
    <property type="entry name" value="Potassium Channel Kv1.1, Chain A"/>
    <property type="match status" value="1"/>
</dbReference>
<evidence type="ECO:0000313" key="5">
    <source>
        <dbReference type="WBParaSite" id="TCNE_0001987501-mRNA-1"/>
    </source>
</evidence>
<evidence type="ECO:0000256" key="1">
    <source>
        <dbReference type="SAM" id="Coils"/>
    </source>
</evidence>
<feature type="coiled-coil region" evidence="1">
    <location>
        <begin position="5"/>
        <end position="39"/>
    </location>
</feature>
<proteinExistence type="predicted"/>
<dbReference type="PROSITE" id="PS50097">
    <property type="entry name" value="BTB"/>
    <property type="match status" value="1"/>
</dbReference>
<accession>A0A183VGK1</accession>
<dbReference type="InterPro" id="IPR011333">
    <property type="entry name" value="SKP1/BTB/POZ_sf"/>
</dbReference>
<evidence type="ECO:0000259" key="2">
    <source>
        <dbReference type="PROSITE" id="PS50097"/>
    </source>
</evidence>
<sequence length="148" mass="17223">MTSHLELLRDEHLQLQLKLADLQKRYDILEASCAKDTSEKHGRLSFVQKLVSTVAQLYDKDLYSDITIHCDGHQLRGHRFVIAARTDYWSDLSMADRIELKDVSYSVGCTLLKWIYTDRLDANLGDTMIMDILAAAIEYRLEELRQRF</sequence>
<dbReference type="SUPFAM" id="SSF54695">
    <property type="entry name" value="POZ domain"/>
    <property type="match status" value="1"/>
</dbReference>
<evidence type="ECO:0000313" key="3">
    <source>
        <dbReference type="EMBL" id="VDM51192.1"/>
    </source>
</evidence>
<protein>
    <submittedName>
        <fullName evidence="5">BTB domain-containing protein</fullName>
    </submittedName>
</protein>
<keyword evidence="4" id="KW-1185">Reference proteome</keyword>
<feature type="domain" description="BTB" evidence="2">
    <location>
        <begin position="64"/>
        <end position="124"/>
    </location>
</feature>
<dbReference type="EMBL" id="UYWY01027648">
    <property type="protein sequence ID" value="VDM51192.1"/>
    <property type="molecule type" value="Genomic_DNA"/>
</dbReference>
<dbReference type="Proteomes" id="UP000050794">
    <property type="component" value="Unassembled WGS sequence"/>
</dbReference>
<evidence type="ECO:0000313" key="4">
    <source>
        <dbReference type="Proteomes" id="UP000050794"/>
    </source>
</evidence>
<reference evidence="5" key="1">
    <citation type="submission" date="2016-06" db="UniProtKB">
        <authorList>
            <consortium name="WormBaseParasite"/>
        </authorList>
    </citation>
    <scope>IDENTIFICATION</scope>
</reference>
<keyword evidence="1" id="KW-0175">Coiled coil</keyword>
<dbReference type="SMART" id="SM00225">
    <property type="entry name" value="BTB"/>
    <property type="match status" value="1"/>
</dbReference>
<dbReference type="InterPro" id="IPR000210">
    <property type="entry name" value="BTB/POZ_dom"/>
</dbReference>
<dbReference type="AlphaFoldDB" id="A0A183VGK1"/>
<reference evidence="3 4" key="2">
    <citation type="submission" date="2018-11" db="EMBL/GenBank/DDBJ databases">
        <authorList>
            <consortium name="Pathogen Informatics"/>
        </authorList>
    </citation>
    <scope>NUCLEOTIDE SEQUENCE [LARGE SCALE GENOMIC DNA]</scope>
</reference>
<dbReference type="WBParaSite" id="TCNE_0001987501-mRNA-1">
    <property type="protein sequence ID" value="TCNE_0001987501-mRNA-1"/>
    <property type="gene ID" value="TCNE_0001987501"/>
</dbReference>